<protein>
    <submittedName>
        <fullName evidence="1">Uncharacterized protein</fullName>
    </submittedName>
</protein>
<dbReference type="AlphaFoldDB" id="A0A645CA33"/>
<reference evidence="1" key="1">
    <citation type="submission" date="2019-08" db="EMBL/GenBank/DDBJ databases">
        <authorList>
            <person name="Kucharzyk K."/>
            <person name="Murdoch R.W."/>
            <person name="Higgins S."/>
            <person name="Loffler F."/>
        </authorList>
    </citation>
    <scope>NUCLEOTIDE SEQUENCE</scope>
</reference>
<comment type="caution">
    <text evidence="1">The sequence shown here is derived from an EMBL/GenBank/DDBJ whole genome shotgun (WGS) entry which is preliminary data.</text>
</comment>
<dbReference type="EMBL" id="VSSQ01025570">
    <property type="protein sequence ID" value="MPM73791.1"/>
    <property type="molecule type" value="Genomic_DNA"/>
</dbReference>
<organism evidence="1">
    <name type="scientific">bioreactor metagenome</name>
    <dbReference type="NCBI Taxonomy" id="1076179"/>
    <lineage>
        <taxon>unclassified sequences</taxon>
        <taxon>metagenomes</taxon>
        <taxon>ecological metagenomes</taxon>
    </lineage>
</organism>
<name>A0A645CA33_9ZZZZ</name>
<evidence type="ECO:0000313" key="1">
    <source>
        <dbReference type="EMBL" id="MPM73791.1"/>
    </source>
</evidence>
<accession>A0A645CA33</accession>
<sequence>MHAGFFQPVLYRNHRQLDQVGCGALHWRIDRRALGALAAHRLAGADFREPEAAAEGGFDVALVTCRLTGFFHVLGDAGIAGEVAVDVGLRRAAFQSELAGEAEGAHAVDQPEVDALGDATLVGADFERRDAEDLGGGRPVHVLAVSEGFPQALVT</sequence>
<gene>
    <name evidence="1" type="ORF">SDC9_120776</name>
</gene>
<proteinExistence type="predicted"/>